<keyword evidence="1" id="KW-0812">Transmembrane</keyword>
<name>A0A4V2QBS0_9FIRM</name>
<evidence type="ECO:0000313" key="3">
    <source>
        <dbReference type="Proteomes" id="UP000295718"/>
    </source>
</evidence>
<evidence type="ECO:0000313" key="2">
    <source>
        <dbReference type="EMBL" id="TCL57502.1"/>
    </source>
</evidence>
<keyword evidence="1" id="KW-1133">Transmembrane helix</keyword>
<feature type="transmembrane region" description="Helical" evidence="1">
    <location>
        <begin position="174"/>
        <end position="193"/>
    </location>
</feature>
<keyword evidence="3" id="KW-1185">Reference proteome</keyword>
<dbReference type="AlphaFoldDB" id="A0A4V2QBS0"/>
<feature type="transmembrane region" description="Helical" evidence="1">
    <location>
        <begin position="199"/>
        <end position="221"/>
    </location>
</feature>
<dbReference type="EMBL" id="SLUO01000008">
    <property type="protein sequence ID" value="TCL57502.1"/>
    <property type="molecule type" value="Genomic_DNA"/>
</dbReference>
<feature type="transmembrane region" description="Helical" evidence="1">
    <location>
        <begin position="92"/>
        <end position="114"/>
    </location>
</feature>
<protein>
    <submittedName>
        <fullName evidence="2">Uncharacterized protein DUF624</fullName>
    </submittedName>
</protein>
<dbReference type="InterPro" id="IPR006938">
    <property type="entry name" value="DUF624"/>
</dbReference>
<sequence length="231" mass="26436">MQISKSITDWYLGNNRENVKETPKTGFKRVLYFIWNYSGKLFLVNLFFVLCSIPIITIPAALCGLNRYLIKMYKDGYGFEFMDFFREFRSQLIKSIPIGIPSLLLLFYGSYLLLISGGFQNGEQTFFVRTVALVCLALAVLFGNFCFMLLAAFDLSSRHIIKNALILMVCEWKSGFCALLSVLFLWGMLWLFFPVSIVFPLLGCFAVTQLAVCGSIFPAIYRKIIEPYENL</sequence>
<reference evidence="2 3" key="1">
    <citation type="submission" date="2019-03" db="EMBL/GenBank/DDBJ databases">
        <title>Genomic Encyclopedia of Type Strains, Phase IV (KMG-IV): sequencing the most valuable type-strain genomes for metagenomic binning, comparative biology and taxonomic classification.</title>
        <authorList>
            <person name="Goeker M."/>
        </authorList>
    </citation>
    <scope>NUCLEOTIDE SEQUENCE [LARGE SCALE GENOMIC DNA]</scope>
    <source>
        <strain evidence="2 3">DSM 100556</strain>
    </source>
</reference>
<comment type="caution">
    <text evidence="2">The sequence shown here is derived from an EMBL/GenBank/DDBJ whole genome shotgun (WGS) entry which is preliminary data.</text>
</comment>
<gene>
    <name evidence="2" type="ORF">EDD76_10837</name>
</gene>
<feature type="transmembrane region" description="Helical" evidence="1">
    <location>
        <begin position="126"/>
        <end position="153"/>
    </location>
</feature>
<keyword evidence="1" id="KW-0472">Membrane</keyword>
<feature type="transmembrane region" description="Helical" evidence="1">
    <location>
        <begin position="41"/>
        <end position="65"/>
    </location>
</feature>
<dbReference type="RefSeq" id="WP_157837546.1">
    <property type="nucleotide sequence ID" value="NZ_JPNB01000001.1"/>
</dbReference>
<evidence type="ECO:0000256" key="1">
    <source>
        <dbReference type="SAM" id="Phobius"/>
    </source>
</evidence>
<dbReference type="Pfam" id="PF04854">
    <property type="entry name" value="DUF624"/>
    <property type="match status" value="1"/>
</dbReference>
<organism evidence="2 3">
    <name type="scientific">Kineothrix alysoides</name>
    <dbReference type="NCBI Taxonomy" id="1469948"/>
    <lineage>
        <taxon>Bacteria</taxon>
        <taxon>Bacillati</taxon>
        <taxon>Bacillota</taxon>
        <taxon>Clostridia</taxon>
        <taxon>Lachnospirales</taxon>
        <taxon>Lachnospiraceae</taxon>
        <taxon>Kineothrix</taxon>
    </lineage>
</organism>
<dbReference type="Proteomes" id="UP000295718">
    <property type="component" value="Unassembled WGS sequence"/>
</dbReference>
<accession>A0A4V2QBS0</accession>
<dbReference type="STRING" id="1469948.GCA_000732725_02005"/>
<proteinExistence type="predicted"/>